<dbReference type="AlphaFoldDB" id="A0A515HIR4"/>
<dbReference type="PANTHER" id="PTHR10655">
    <property type="entry name" value="LYSOPHOSPHOLIPASE-RELATED"/>
    <property type="match status" value="1"/>
</dbReference>
<sequence length="208" mass="22138">MSETILIQAPPASTRLILLFHGVGSTPESMVPLGRRLAETLPNATIISVRSPDSCDMGSGYQWFSVRGITEDNRVQRVADAMPRFVSTVRKLQATHGIAAEDTVLVGFSQGAIMALESSGLEEVLAGCIVSIAGRFPRPPQRARTLTAFHLIHGDSDLVITPGYGMAAASQLRELGANVSLDLMPQLGHGINQAAAERVVHCLQPTAT</sequence>
<evidence type="ECO:0000259" key="3">
    <source>
        <dbReference type="Pfam" id="PF02230"/>
    </source>
</evidence>
<accession>A0A515HIR4</accession>
<dbReference type="InterPro" id="IPR003140">
    <property type="entry name" value="PLipase/COase/thioEstase"/>
</dbReference>
<dbReference type="PANTHER" id="PTHR10655:SF17">
    <property type="entry name" value="LYSOPHOSPHOLIPASE-LIKE PROTEIN 1"/>
    <property type="match status" value="1"/>
</dbReference>
<proteinExistence type="inferred from homology"/>
<name>A0A515HIR4_9ZZZZ</name>
<geneLocation type="plasmid" evidence="4">
    <name>pTL43</name>
</geneLocation>
<dbReference type="EMBL" id="MH392237">
    <property type="protein sequence ID" value="QDL89308.1"/>
    <property type="molecule type" value="Genomic_DNA"/>
</dbReference>
<dbReference type="NCBIfam" id="NF008525">
    <property type="entry name" value="PRK11460.1"/>
    <property type="match status" value="1"/>
</dbReference>
<organism evidence="4">
    <name type="scientific">Sym plasmid</name>
    <dbReference type="NCBI Taxonomy" id="28430"/>
    <lineage>
        <taxon>other sequences</taxon>
        <taxon>plasmids</taxon>
    </lineage>
</organism>
<keyword evidence="2 4" id="KW-0378">Hydrolase</keyword>
<protein>
    <submittedName>
        <fullName evidence="4">Putative hydrolase</fullName>
    </submittedName>
</protein>
<evidence type="ECO:0000256" key="2">
    <source>
        <dbReference type="ARBA" id="ARBA00022801"/>
    </source>
</evidence>
<dbReference type="GO" id="GO:0016787">
    <property type="term" value="F:hydrolase activity"/>
    <property type="evidence" value="ECO:0007669"/>
    <property type="project" value="UniProtKB-KW"/>
</dbReference>
<dbReference type="Pfam" id="PF02230">
    <property type="entry name" value="Abhydrolase_2"/>
    <property type="match status" value="1"/>
</dbReference>
<keyword evidence="4" id="KW-0614">Plasmid</keyword>
<dbReference type="SUPFAM" id="SSF53474">
    <property type="entry name" value="alpha/beta-Hydrolases"/>
    <property type="match status" value="1"/>
</dbReference>
<feature type="domain" description="Phospholipase/carboxylesterase/thioesterase" evidence="3">
    <location>
        <begin position="12"/>
        <end position="202"/>
    </location>
</feature>
<comment type="similarity">
    <text evidence="1">Belongs to the AB hydrolase superfamily. AB hydrolase 2 family.</text>
</comment>
<dbReference type="InterPro" id="IPR050565">
    <property type="entry name" value="LYPA1-2/EST-like"/>
</dbReference>
<gene>
    <name evidence="4" type="ORF">pTL43_00032</name>
</gene>
<evidence type="ECO:0000313" key="4">
    <source>
        <dbReference type="EMBL" id="QDL89308.1"/>
    </source>
</evidence>
<dbReference type="Gene3D" id="3.40.50.1820">
    <property type="entry name" value="alpha/beta hydrolase"/>
    <property type="match status" value="1"/>
</dbReference>
<dbReference type="InterPro" id="IPR029058">
    <property type="entry name" value="AB_hydrolase_fold"/>
</dbReference>
<reference evidence="4" key="1">
    <citation type="submission" date="2018-05" db="EMBL/GenBank/DDBJ databases">
        <title>Plant species dependent abundance and diversity of IncP-1 plasmids in the rhizosphere - sequence analysis provides new insights into the role as efficient and dynamic means for rapid bacterial adaptation.</title>
        <authorList>
            <person name="Nour E."/>
            <person name="Shintani M."/>
            <person name="Elsayed T."/>
            <person name="Blau K."/>
            <person name="Jechalke S."/>
            <person name="Sproeer C."/>
            <person name="Bunk B."/>
            <person name="Overmann J."/>
            <person name="Smalla K."/>
        </authorList>
    </citation>
    <scope>NUCLEOTIDE SEQUENCE</scope>
    <source>
        <plasmid evidence="4">pTL43</plasmid>
    </source>
</reference>
<evidence type="ECO:0000256" key="1">
    <source>
        <dbReference type="ARBA" id="ARBA00006499"/>
    </source>
</evidence>